<dbReference type="PIRSF" id="PIRSF002811">
    <property type="entry name" value="DnaG"/>
    <property type="match status" value="1"/>
</dbReference>
<dbReference type="GO" id="GO:0008270">
    <property type="term" value="F:zinc ion binding"/>
    <property type="evidence" value="ECO:0007669"/>
    <property type="project" value="UniProtKB-UniRule"/>
</dbReference>
<dbReference type="Gene3D" id="1.20.50.20">
    <property type="entry name" value="DnaG, RNA polymerase domain, helical bundle"/>
    <property type="match status" value="1"/>
</dbReference>
<evidence type="ECO:0000256" key="5">
    <source>
        <dbReference type="ARBA" id="ARBA00022705"/>
    </source>
</evidence>
<comment type="domain">
    <text evidence="12">Contains an N-terminal zinc-binding domain, a central core domain that contains the primase activity, and a C-terminal DnaB-binding domain.</text>
</comment>
<dbReference type="Gene3D" id="1.10.860.10">
    <property type="entry name" value="DNAb Helicase, Chain A"/>
    <property type="match status" value="1"/>
</dbReference>
<dbReference type="InterPro" id="IPR019475">
    <property type="entry name" value="DNA_primase_DnaB-bd"/>
</dbReference>
<evidence type="ECO:0000313" key="17">
    <source>
        <dbReference type="Proteomes" id="UP000777265"/>
    </source>
</evidence>
<comment type="function">
    <text evidence="12 13">RNA polymerase that catalyzes the synthesis of short RNA molecules used as primers for DNA polymerase during DNA replication.</text>
</comment>
<comment type="subunit">
    <text evidence="12">Monomer. Interacts with DnaB.</text>
</comment>
<evidence type="ECO:0000256" key="4">
    <source>
        <dbReference type="ARBA" id="ARBA00022695"/>
    </source>
</evidence>
<protein>
    <recommendedName>
        <fullName evidence="12 13">DNA primase</fullName>
        <ecNumber evidence="12">2.7.7.101</ecNumber>
    </recommendedName>
</protein>
<evidence type="ECO:0000256" key="13">
    <source>
        <dbReference type="PIRNR" id="PIRNR002811"/>
    </source>
</evidence>
<dbReference type="PROSITE" id="PS50880">
    <property type="entry name" value="TOPRIM"/>
    <property type="match status" value="1"/>
</dbReference>
<dbReference type="InterPro" id="IPR036977">
    <property type="entry name" value="DNA_primase_Znf_CHC2"/>
</dbReference>
<dbReference type="Proteomes" id="UP000777265">
    <property type="component" value="Unassembled WGS sequence"/>
</dbReference>
<dbReference type="GO" id="GO:0006269">
    <property type="term" value="P:DNA replication, synthesis of primer"/>
    <property type="evidence" value="ECO:0007669"/>
    <property type="project" value="UniProtKB-UniRule"/>
</dbReference>
<keyword evidence="2 12" id="KW-0639">Primosome</keyword>
<dbReference type="InterPro" id="IPR006295">
    <property type="entry name" value="DNA_primase_DnaG"/>
</dbReference>
<gene>
    <name evidence="12" type="primary">dnaG</name>
    <name evidence="16" type="ORF">GXY80_01945</name>
</gene>
<evidence type="ECO:0000256" key="11">
    <source>
        <dbReference type="ARBA" id="ARBA00023163"/>
    </source>
</evidence>
<evidence type="ECO:0000256" key="1">
    <source>
        <dbReference type="ARBA" id="ARBA00022478"/>
    </source>
</evidence>
<reference evidence="16" key="2">
    <citation type="submission" date="2020-01" db="EMBL/GenBank/DDBJ databases">
        <authorList>
            <person name="Campanaro S."/>
        </authorList>
    </citation>
    <scope>NUCLEOTIDE SEQUENCE</scope>
    <source>
        <strain evidence="16">AS06rmzACSIP_7</strain>
    </source>
</reference>
<comment type="similarity">
    <text evidence="12 13">Belongs to the DnaG primase family.</text>
</comment>
<evidence type="ECO:0000256" key="10">
    <source>
        <dbReference type="ARBA" id="ARBA00023125"/>
    </source>
</evidence>
<dbReference type="InterPro" id="IPR016136">
    <property type="entry name" value="DNA_helicase_N/primase_C"/>
</dbReference>
<dbReference type="SUPFAM" id="SSF57783">
    <property type="entry name" value="Zinc beta-ribbon"/>
    <property type="match status" value="1"/>
</dbReference>
<keyword evidence="4 12" id="KW-0548">Nucleotidyltransferase</keyword>
<dbReference type="SMART" id="SM00400">
    <property type="entry name" value="ZnF_CHCC"/>
    <property type="match status" value="1"/>
</dbReference>
<evidence type="ECO:0000256" key="12">
    <source>
        <dbReference type="HAMAP-Rule" id="MF_00974"/>
    </source>
</evidence>
<evidence type="ECO:0000256" key="14">
    <source>
        <dbReference type="PIRSR" id="PIRSR002811-1"/>
    </source>
</evidence>
<dbReference type="SUPFAM" id="SSF56731">
    <property type="entry name" value="DNA primase core"/>
    <property type="match status" value="1"/>
</dbReference>
<keyword evidence="7 12" id="KW-0863">Zinc-finger</keyword>
<dbReference type="Gene3D" id="3.90.580.10">
    <property type="entry name" value="Zinc finger, CHC2-type domain"/>
    <property type="match status" value="1"/>
</dbReference>
<dbReference type="GO" id="GO:1990077">
    <property type="term" value="C:primosome complex"/>
    <property type="evidence" value="ECO:0007669"/>
    <property type="project" value="UniProtKB-KW"/>
</dbReference>
<dbReference type="EC" id="2.7.7.101" evidence="12"/>
<feature type="domain" description="Toprim" evidence="15">
    <location>
        <begin position="244"/>
        <end position="325"/>
    </location>
</feature>
<comment type="cofactor">
    <cofactor evidence="12 13 14">
        <name>Zn(2+)</name>
        <dbReference type="ChEBI" id="CHEBI:29105"/>
    </cofactor>
    <text evidence="12 13 14">Binds 1 zinc ion per monomer.</text>
</comment>
<keyword evidence="9" id="KW-0460">Magnesium</keyword>
<evidence type="ECO:0000256" key="6">
    <source>
        <dbReference type="ARBA" id="ARBA00022723"/>
    </source>
</evidence>
<dbReference type="NCBIfam" id="TIGR01391">
    <property type="entry name" value="dnaG"/>
    <property type="match status" value="1"/>
</dbReference>
<evidence type="ECO:0000256" key="2">
    <source>
        <dbReference type="ARBA" id="ARBA00022515"/>
    </source>
</evidence>
<dbReference type="Gene3D" id="3.40.1360.10">
    <property type="match status" value="1"/>
</dbReference>
<dbReference type="InterPro" id="IPR030846">
    <property type="entry name" value="DnaG_bac"/>
</dbReference>
<keyword evidence="10 12" id="KW-0238">DNA-binding</keyword>
<dbReference type="AlphaFoldDB" id="A0A971RZR4"/>
<evidence type="ECO:0000313" key="16">
    <source>
        <dbReference type="EMBL" id="NLW34231.1"/>
    </source>
</evidence>
<dbReference type="EMBL" id="JAAYEE010000032">
    <property type="protein sequence ID" value="NLW34231.1"/>
    <property type="molecule type" value="Genomic_DNA"/>
</dbReference>
<proteinExistence type="inferred from homology"/>
<dbReference type="Pfam" id="PF01807">
    <property type="entry name" value="Zn_ribbon_DnaG"/>
    <property type="match status" value="1"/>
</dbReference>
<dbReference type="GO" id="GO:0003677">
    <property type="term" value="F:DNA binding"/>
    <property type="evidence" value="ECO:0007669"/>
    <property type="project" value="UniProtKB-KW"/>
</dbReference>
<dbReference type="PANTHER" id="PTHR30313">
    <property type="entry name" value="DNA PRIMASE"/>
    <property type="match status" value="1"/>
</dbReference>
<dbReference type="InterPro" id="IPR034151">
    <property type="entry name" value="TOPRIM_DnaG_bac"/>
</dbReference>
<dbReference type="InterPro" id="IPR013264">
    <property type="entry name" value="DNAG_N"/>
</dbReference>
<keyword evidence="1 12" id="KW-0240">DNA-directed RNA polymerase</keyword>
<evidence type="ECO:0000256" key="9">
    <source>
        <dbReference type="ARBA" id="ARBA00022842"/>
    </source>
</evidence>
<evidence type="ECO:0000259" key="15">
    <source>
        <dbReference type="PROSITE" id="PS50880"/>
    </source>
</evidence>
<dbReference type="InterPro" id="IPR037068">
    <property type="entry name" value="DNA_primase_core_N_sf"/>
</dbReference>
<keyword evidence="6 12" id="KW-0479">Metal-binding</keyword>
<sequence length="577" mass="65490">MKATVEDLLARINILDIVSQHVKLRRAGKNFVGSCPFHKEKTPSFTVSLEKQIYYCFGCHEGGNAINFLMKYENLTFQEALENLGSQYGLEVARRSGTKRAGALDALSKLADYYHQALKRSGAAREYLARRGIDTHIIKEFMIGFSDRTRYDLKGFLKDSGVPPDILLNTGVIRMKDGGAYDIFRGRIVIPILDVNGHVIGFGGRTMDKDGLPKYINSPESSVFSKRSALFGIDKTRKRIAEMSQVFIVEGYFDFISLYQHGLRNIVATLGTAVTEGQLARLRNYTDNITLMLDGDEAGIKSALRLVSLFSDMDINGSMVALPSGHDPDSLVREEGIEGVTRIINEKKPILDYFFDYAKNKYGVDTLEGKMAFIKSVMPHVEAIRDTIKKRLYIKRLSDLTGLEEQHLWEGMKRKEEDDVLKVETPTSIIGRRVVGVLLNNPDLLQSCSGQWGLVEYVKDHDIKAILSRIIDYFKKRKELVIQSFVQTLEVDALKDLVLRSSLDTAEYDELESERVVIDYFRYLEKNSIKKESQRITEKLLEAEKKGDDEEIMKLLERKREVLELMKSNPIERGGHA</sequence>
<dbReference type="GO" id="GO:0003899">
    <property type="term" value="F:DNA-directed RNA polymerase activity"/>
    <property type="evidence" value="ECO:0007669"/>
    <property type="project" value="UniProtKB-UniRule"/>
</dbReference>
<dbReference type="InterPro" id="IPR006171">
    <property type="entry name" value="TOPRIM_dom"/>
</dbReference>
<dbReference type="CDD" id="cd03364">
    <property type="entry name" value="TOPRIM_DnaG_primases"/>
    <property type="match status" value="1"/>
</dbReference>
<dbReference type="GO" id="GO:0005737">
    <property type="term" value="C:cytoplasm"/>
    <property type="evidence" value="ECO:0007669"/>
    <property type="project" value="TreeGrafter"/>
</dbReference>
<dbReference type="Pfam" id="PF13155">
    <property type="entry name" value="Toprim_2"/>
    <property type="match status" value="1"/>
</dbReference>
<keyword evidence="3 12" id="KW-0808">Transferase</keyword>
<keyword evidence="11 12" id="KW-0804">Transcription</keyword>
<dbReference type="InterPro" id="IPR002694">
    <property type="entry name" value="Znf_CHC2"/>
</dbReference>
<dbReference type="GO" id="GO:0000428">
    <property type="term" value="C:DNA-directed RNA polymerase complex"/>
    <property type="evidence" value="ECO:0007669"/>
    <property type="project" value="UniProtKB-KW"/>
</dbReference>
<comment type="catalytic activity">
    <reaction evidence="12">
        <text>ssDNA + n NTP = ssDNA/pppN(pN)n-1 hybrid + (n-1) diphosphate.</text>
        <dbReference type="EC" id="2.7.7.101"/>
    </reaction>
</comment>
<evidence type="ECO:0000256" key="8">
    <source>
        <dbReference type="ARBA" id="ARBA00022833"/>
    </source>
</evidence>
<dbReference type="Pfam" id="PF10410">
    <property type="entry name" value="DnaB_bind"/>
    <property type="match status" value="1"/>
</dbReference>
<keyword evidence="8 12" id="KW-0862">Zinc</keyword>
<dbReference type="SMART" id="SM00493">
    <property type="entry name" value="TOPRIM"/>
    <property type="match status" value="1"/>
</dbReference>
<dbReference type="Pfam" id="PF08275">
    <property type="entry name" value="DNAG_N"/>
    <property type="match status" value="1"/>
</dbReference>
<dbReference type="PANTHER" id="PTHR30313:SF2">
    <property type="entry name" value="DNA PRIMASE"/>
    <property type="match status" value="1"/>
</dbReference>
<dbReference type="InterPro" id="IPR050219">
    <property type="entry name" value="DnaG_primase"/>
</dbReference>
<dbReference type="Gene3D" id="3.90.980.10">
    <property type="entry name" value="DNA primase, catalytic core, N-terminal domain"/>
    <property type="match status" value="1"/>
</dbReference>
<reference evidence="16" key="1">
    <citation type="journal article" date="2020" name="Biotechnol. Biofuels">
        <title>New insights from the biogas microbiome by comprehensive genome-resolved metagenomics of nearly 1600 species originating from multiple anaerobic digesters.</title>
        <authorList>
            <person name="Campanaro S."/>
            <person name="Treu L."/>
            <person name="Rodriguez-R L.M."/>
            <person name="Kovalovszki A."/>
            <person name="Ziels R.M."/>
            <person name="Maus I."/>
            <person name="Zhu X."/>
            <person name="Kougias P.G."/>
            <person name="Basile A."/>
            <person name="Luo G."/>
            <person name="Schluter A."/>
            <person name="Konstantinidis K.T."/>
            <person name="Angelidaki I."/>
        </authorList>
    </citation>
    <scope>NUCLEOTIDE SEQUENCE</scope>
    <source>
        <strain evidence="16">AS06rmzACSIP_7</strain>
    </source>
</reference>
<feature type="zinc finger region" description="CHC2-type" evidence="12 14">
    <location>
        <begin position="35"/>
        <end position="59"/>
    </location>
</feature>
<dbReference type="FunFam" id="3.90.580.10:FF:000001">
    <property type="entry name" value="DNA primase"/>
    <property type="match status" value="1"/>
</dbReference>
<comment type="caution">
    <text evidence="16">The sequence shown here is derived from an EMBL/GenBank/DDBJ whole genome shotgun (WGS) entry which is preliminary data.</text>
</comment>
<evidence type="ECO:0000256" key="7">
    <source>
        <dbReference type="ARBA" id="ARBA00022771"/>
    </source>
</evidence>
<organism evidence="16 17">
    <name type="scientific">Syntrophorhabdus aromaticivorans</name>
    <dbReference type="NCBI Taxonomy" id="328301"/>
    <lineage>
        <taxon>Bacteria</taxon>
        <taxon>Pseudomonadati</taxon>
        <taxon>Thermodesulfobacteriota</taxon>
        <taxon>Syntrophorhabdia</taxon>
        <taxon>Syntrophorhabdales</taxon>
        <taxon>Syntrophorhabdaceae</taxon>
        <taxon>Syntrophorhabdus</taxon>
    </lineage>
</organism>
<keyword evidence="5 12" id="KW-0235">DNA replication</keyword>
<accession>A0A971RZR4</accession>
<dbReference type="HAMAP" id="MF_00974">
    <property type="entry name" value="DNA_primase_DnaG"/>
    <property type="match status" value="1"/>
</dbReference>
<evidence type="ECO:0000256" key="3">
    <source>
        <dbReference type="ARBA" id="ARBA00022679"/>
    </source>
</evidence>
<name>A0A971RZR4_9BACT</name>